<dbReference type="InParanoid" id="A0A2H3DQL5"/>
<proteinExistence type="predicted"/>
<dbReference type="EMBL" id="KZ293649">
    <property type="protein sequence ID" value="PBK97519.1"/>
    <property type="molecule type" value="Genomic_DNA"/>
</dbReference>
<gene>
    <name evidence="1" type="ORF">ARMGADRAFT_641566</name>
</gene>
<protein>
    <submittedName>
        <fullName evidence="1">Uncharacterized protein</fullName>
    </submittedName>
</protein>
<organism evidence="1 2">
    <name type="scientific">Armillaria gallica</name>
    <name type="common">Bulbous honey fungus</name>
    <name type="synonym">Armillaria bulbosa</name>
    <dbReference type="NCBI Taxonomy" id="47427"/>
    <lineage>
        <taxon>Eukaryota</taxon>
        <taxon>Fungi</taxon>
        <taxon>Dikarya</taxon>
        <taxon>Basidiomycota</taxon>
        <taxon>Agaricomycotina</taxon>
        <taxon>Agaricomycetes</taxon>
        <taxon>Agaricomycetidae</taxon>
        <taxon>Agaricales</taxon>
        <taxon>Marasmiineae</taxon>
        <taxon>Physalacriaceae</taxon>
        <taxon>Armillaria</taxon>
    </lineage>
</organism>
<dbReference type="AlphaFoldDB" id="A0A2H3DQL5"/>
<keyword evidence="2" id="KW-1185">Reference proteome</keyword>
<accession>A0A2H3DQL5</accession>
<sequence>MRARSGERIKLSEKFSPIVLIGGNIRQNTSPSLLLMSAISEMLQSIFIRKEIPVHICAMPL</sequence>
<reference evidence="2" key="1">
    <citation type="journal article" date="2017" name="Nat. Ecol. Evol.">
        <title>Genome expansion and lineage-specific genetic innovations in the forest pathogenic fungi Armillaria.</title>
        <authorList>
            <person name="Sipos G."/>
            <person name="Prasanna A.N."/>
            <person name="Walter M.C."/>
            <person name="O'Connor E."/>
            <person name="Balint B."/>
            <person name="Krizsan K."/>
            <person name="Kiss B."/>
            <person name="Hess J."/>
            <person name="Varga T."/>
            <person name="Slot J."/>
            <person name="Riley R."/>
            <person name="Boka B."/>
            <person name="Rigling D."/>
            <person name="Barry K."/>
            <person name="Lee J."/>
            <person name="Mihaltcheva S."/>
            <person name="LaButti K."/>
            <person name="Lipzen A."/>
            <person name="Waldron R."/>
            <person name="Moloney N.M."/>
            <person name="Sperisen C."/>
            <person name="Kredics L."/>
            <person name="Vagvoelgyi C."/>
            <person name="Patrignani A."/>
            <person name="Fitzpatrick D."/>
            <person name="Nagy I."/>
            <person name="Doyle S."/>
            <person name="Anderson J.B."/>
            <person name="Grigoriev I.V."/>
            <person name="Gueldener U."/>
            <person name="Muensterkoetter M."/>
            <person name="Nagy L.G."/>
        </authorList>
    </citation>
    <scope>NUCLEOTIDE SEQUENCE [LARGE SCALE GENOMIC DNA]</scope>
    <source>
        <strain evidence="2">Ar21-2</strain>
    </source>
</reference>
<evidence type="ECO:0000313" key="2">
    <source>
        <dbReference type="Proteomes" id="UP000217790"/>
    </source>
</evidence>
<dbReference type="Proteomes" id="UP000217790">
    <property type="component" value="Unassembled WGS sequence"/>
</dbReference>
<name>A0A2H3DQL5_ARMGA</name>
<evidence type="ECO:0000313" key="1">
    <source>
        <dbReference type="EMBL" id="PBK97519.1"/>
    </source>
</evidence>